<feature type="non-terminal residue" evidence="2">
    <location>
        <position position="1174"/>
    </location>
</feature>
<feature type="signal peptide" evidence="1">
    <location>
        <begin position="1"/>
        <end position="25"/>
    </location>
</feature>
<evidence type="ECO:0000256" key="1">
    <source>
        <dbReference type="SAM" id="SignalP"/>
    </source>
</evidence>
<dbReference type="AlphaFoldDB" id="A0A2T5XRF0"/>
<proteinExistence type="predicted"/>
<sequence>MQLLNSQTFKGLLIAFLCLSWGAKAQVAVNSAVAQSEVHFANNTNFEIGTLTIKIKLPTTKNTAEVTVTLPTGIEYVAGSVSGGANATSVSQVAGSPLNKPVFTLVGTPNTEVAFTLKRKLTKAATDALAGRYLTDRVKATVTGETPDEKDSNQYRVTPPVVTVQDVVGVDGASLGENTATFGIRNTGVGYAHTIYFSVDYPANVTNVRFTPPTGVTLTHVGNVPAGFPDAGKPLYSLTKTGGFANNELVTITETYKIAPALCGKQTKIGYVPYWGFSATNLFAQNTKVDRDIKVRTYTPSVKQTQDGNKRYFVEGAGLTAATGQKLGTFYTAFKNESTDATAYNNRLNNLYQILTFFKPDNFYIIATDGTKIPVPSTFINNVNSTGFDFRNLPALADAALTGKDIGFTDEDADGFRDDLKPGAEVRICFDLVATGTPFTCNPYILSINPSFYYHYESACGETIELRDNPYVYTRYFGRVNKTAFPAQLLKNAPEKGRIAPNMNSVGVVERFQGDASARNNDIRYRYYMQLPSGIALKNVVFYYAREVGDTSVPSVAIGNIPAGGLLDFTTPETPPAGITGDNARLWGYISFDIELTDCTGLSNATSIDYKVFVMNRNQGGTTFTPIPILCESVNVALGCTVPCGVNGPEMLSTKVERADNSYGWTDATMTQRVQRANISAEQRRKVLHLDDIEFFAEGKQSPNATADNLFYYTAVEKRVNLDPKFIKLKIGTHEVTLQATDPGVVTRATNANGNYYRWNLTDALPSGILAAGQTFSVVATYQVNNPSNSSSSEEQSGKTSYFYTLADKNDPAVSPQGYHTNALRCGLDLIPVFTFANTTIAYGMNGFGVTACTPSNIGGRFIHFGRAQNNGSNLYTEEYRPGILMRKIVLKIPLSYKIVANPEYFYTANIADTKKYSDQQSSVIIPLANWVESTEGNNRVYTYLNPVNRTDPYHLPAGIVATTYSQWLRVKVQASCNSKEFTGTDAAKRAAAIAAGEIGSYVVDCEDYYYHYADSPTPLVVEKTNFSVMNMTSKPQLLLLARGQGSTIRADRSEQQTVFSIETRNSAAPNAWISIPDVTGMEVLGLEEVNDALATTVLHTFTPVTSISGEKMFFLNKTLPVGAANQKYYRLKFKLTNCSNPQMKFKVYAGWNCEGNPTGGLNEACDENSLEYT</sequence>
<feature type="chain" id="PRO_5015754105" evidence="1">
    <location>
        <begin position="26"/>
        <end position="1174"/>
    </location>
</feature>
<protein>
    <submittedName>
        <fullName evidence="2">Uncharacterized protein</fullName>
    </submittedName>
</protein>
<name>A0A2T5XRF0_9FLAO</name>
<evidence type="ECO:0000313" key="2">
    <source>
        <dbReference type="EMBL" id="PTW99495.1"/>
    </source>
</evidence>
<dbReference type="Proteomes" id="UP000243985">
    <property type="component" value="Unassembled WGS sequence"/>
</dbReference>
<accession>A0A2T5XRF0</accession>
<comment type="caution">
    <text evidence="2">The sequence shown here is derived from an EMBL/GenBank/DDBJ whole genome shotgun (WGS) entry which is preliminary data.</text>
</comment>
<gene>
    <name evidence="2" type="ORF">C8P65_1332</name>
</gene>
<organism evidence="2 3">
    <name type="scientific">Capnocytophaga leadbetteri</name>
    <dbReference type="NCBI Taxonomy" id="327575"/>
    <lineage>
        <taxon>Bacteria</taxon>
        <taxon>Pseudomonadati</taxon>
        <taxon>Bacteroidota</taxon>
        <taxon>Flavobacteriia</taxon>
        <taxon>Flavobacteriales</taxon>
        <taxon>Flavobacteriaceae</taxon>
        <taxon>Capnocytophaga</taxon>
    </lineage>
</organism>
<dbReference type="EMBL" id="QBKG01000033">
    <property type="protein sequence ID" value="PTW99495.1"/>
    <property type="molecule type" value="Genomic_DNA"/>
</dbReference>
<evidence type="ECO:0000313" key="3">
    <source>
        <dbReference type="Proteomes" id="UP000243985"/>
    </source>
</evidence>
<keyword evidence="1" id="KW-0732">Signal</keyword>
<reference evidence="2 3" key="1">
    <citation type="submission" date="2018-04" db="EMBL/GenBank/DDBJ databases">
        <title>Genomic Encyclopedia of Archaeal and Bacterial Type Strains, Phase II (KMG-II): from individual species to whole genera.</title>
        <authorList>
            <person name="Goeker M."/>
        </authorList>
    </citation>
    <scope>NUCLEOTIDE SEQUENCE [LARGE SCALE GENOMIC DNA]</scope>
    <source>
        <strain evidence="2 3">DSM 22902</strain>
    </source>
</reference>